<proteinExistence type="predicted"/>
<reference evidence="3" key="1">
    <citation type="submission" date="2025-08" db="UniProtKB">
        <authorList>
            <consortium name="Ensembl"/>
        </authorList>
    </citation>
    <scope>IDENTIFICATION</scope>
</reference>
<dbReference type="InterPro" id="IPR014044">
    <property type="entry name" value="CAP_dom"/>
</dbReference>
<evidence type="ECO:0000256" key="1">
    <source>
        <dbReference type="SAM" id="MobiDB-lite"/>
    </source>
</evidence>
<organism evidence="3 4">
    <name type="scientific">Gadus morhua</name>
    <name type="common">Atlantic cod</name>
    <dbReference type="NCBI Taxonomy" id="8049"/>
    <lineage>
        <taxon>Eukaryota</taxon>
        <taxon>Metazoa</taxon>
        <taxon>Chordata</taxon>
        <taxon>Craniata</taxon>
        <taxon>Vertebrata</taxon>
        <taxon>Euteleostomi</taxon>
        <taxon>Actinopterygii</taxon>
        <taxon>Neopterygii</taxon>
        <taxon>Teleostei</taxon>
        <taxon>Neoteleostei</taxon>
        <taxon>Acanthomorphata</taxon>
        <taxon>Zeiogadaria</taxon>
        <taxon>Gadariae</taxon>
        <taxon>Gadiformes</taxon>
        <taxon>Gadoidei</taxon>
        <taxon>Gadidae</taxon>
        <taxon>Gadus</taxon>
    </lineage>
</organism>
<dbReference type="InterPro" id="IPR035940">
    <property type="entry name" value="CAP_sf"/>
</dbReference>
<keyword evidence="4" id="KW-1185">Reference proteome</keyword>
<evidence type="ECO:0000313" key="4">
    <source>
        <dbReference type="Proteomes" id="UP000694546"/>
    </source>
</evidence>
<feature type="domain" description="SCP" evidence="2">
    <location>
        <begin position="6"/>
        <end position="40"/>
    </location>
</feature>
<feature type="compositionally biased region" description="Polar residues" evidence="1">
    <location>
        <begin position="10"/>
        <end position="29"/>
    </location>
</feature>
<dbReference type="Ensembl" id="ENSGMOT00000037163.1">
    <property type="protein sequence ID" value="ENSGMOP00000063119.1"/>
    <property type="gene ID" value="ENSGMOG00000024044.1"/>
</dbReference>
<reference evidence="3" key="2">
    <citation type="submission" date="2025-09" db="UniProtKB">
        <authorList>
            <consortium name="Ensembl"/>
        </authorList>
    </citation>
    <scope>IDENTIFICATION</scope>
</reference>
<evidence type="ECO:0000259" key="2">
    <source>
        <dbReference type="Pfam" id="PF00188"/>
    </source>
</evidence>
<dbReference type="SUPFAM" id="SSF55797">
    <property type="entry name" value="PR-1-like"/>
    <property type="match status" value="1"/>
</dbReference>
<dbReference type="Pfam" id="PF00188">
    <property type="entry name" value="CAP"/>
    <property type="match status" value="1"/>
</dbReference>
<dbReference type="Gene3D" id="3.40.33.10">
    <property type="entry name" value="CAP"/>
    <property type="match status" value="1"/>
</dbReference>
<sequence>MSCVLHPHNTYGQMHQSPPLTLSTDLNESAQSWADHQLDRGARGSALRKL</sequence>
<protein>
    <recommendedName>
        <fullName evidence="2">SCP domain-containing protein</fullName>
    </recommendedName>
</protein>
<dbReference type="Proteomes" id="UP000694546">
    <property type="component" value="Chromosome 6"/>
</dbReference>
<feature type="region of interest" description="Disordered" evidence="1">
    <location>
        <begin position="1"/>
        <end position="29"/>
    </location>
</feature>
<dbReference type="AlphaFoldDB" id="A0A8C5CJ70"/>
<accession>A0A8C5CJ70</accession>
<name>A0A8C5CJ70_GADMO</name>
<evidence type="ECO:0000313" key="3">
    <source>
        <dbReference type="Ensembl" id="ENSGMOP00000063119.1"/>
    </source>
</evidence>